<gene>
    <name evidence="1" type="ORF">STRAU_5594</name>
</gene>
<keyword evidence="2" id="KW-1185">Reference proteome</keyword>
<organism evidence="1 2">
    <name type="scientific">Streptomyces aurantiacus JA 4570</name>
    <dbReference type="NCBI Taxonomy" id="1286094"/>
    <lineage>
        <taxon>Bacteria</taxon>
        <taxon>Bacillati</taxon>
        <taxon>Actinomycetota</taxon>
        <taxon>Actinomycetes</taxon>
        <taxon>Kitasatosporales</taxon>
        <taxon>Streptomycetaceae</taxon>
        <taxon>Streptomyces</taxon>
        <taxon>Streptomyces aurantiacus group</taxon>
    </lineage>
</organism>
<dbReference type="AlphaFoldDB" id="S3ZDZ0"/>
<accession>S3ZDZ0</accession>
<comment type="caution">
    <text evidence="1">The sequence shown here is derived from an EMBL/GenBank/DDBJ whole genome shotgun (WGS) entry which is preliminary data.</text>
</comment>
<sequence length="334" mass="34859">MVGVAAPTATAAESEACAWTPATLPLPAGAVTGAVSAADGSGGYAGTTTDGSNYGKDNHAVVWKNGKLTDYGYLVDPNYVKGVEIDAVNDAGTVVGIARRKDGYYNAVRSRNGKIERLPEPAGAYVSSAKGINEKGDVVGNVGMVVDNILRFHPVIWPADQPGKVVALTGLPNASATAHGIDQDGTVLLAAESGNVRAPYLWKDGTARALPLPDGAQNVVTRGISNGRVVAEVTTYSPSYALRGVLWDRDGQPRVLPRNEGIRGINRNGQILGRTDTSGTQEYGVWQLTTLGSTLKQASDLGFDLAATSGDGSVAGRSWKIPDGRITPTVWNCR</sequence>
<dbReference type="PATRIC" id="fig|1286094.4.peg.5522"/>
<evidence type="ECO:0000313" key="1">
    <source>
        <dbReference type="EMBL" id="EPH41358.1"/>
    </source>
</evidence>
<dbReference type="Proteomes" id="UP000014629">
    <property type="component" value="Unassembled WGS sequence"/>
</dbReference>
<reference evidence="1 2" key="1">
    <citation type="submission" date="2013-02" db="EMBL/GenBank/DDBJ databases">
        <title>Draft Genome Sequence of Streptomyces aurantiacus, Which Produces Setomimycin.</title>
        <authorList>
            <person name="Gruening B.A."/>
            <person name="Praeg A."/>
            <person name="Erxleben A."/>
            <person name="Guenther S."/>
            <person name="Mueller M."/>
        </authorList>
    </citation>
    <scope>NUCLEOTIDE SEQUENCE [LARGE SCALE GENOMIC DNA]</scope>
    <source>
        <strain evidence="1 2">JA 4570</strain>
    </source>
</reference>
<evidence type="ECO:0000313" key="2">
    <source>
        <dbReference type="Proteomes" id="UP000014629"/>
    </source>
</evidence>
<dbReference type="EMBL" id="AOPZ01000316">
    <property type="protein sequence ID" value="EPH41358.1"/>
    <property type="molecule type" value="Genomic_DNA"/>
</dbReference>
<proteinExistence type="predicted"/>
<protein>
    <submittedName>
        <fullName evidence="1">Uncharacterized protein</fullName>
    </submittedName>
</protein>
<name>S3ZDZ0_9ACTN</name>